<sequence length="48" mass="4952">MNQASTSSQGAVRLALIADGPSVSAVGGVEFGVSLWANGVRGKLCFRW</sequence>
<accession>A0A837D8G1</accession>
<name>A0A837D8G1_9PSEU</name>
<comment type="caution">
    <text evidence="1">The sequence shown here is derived from an EMBL/GenBank/DDBJ whole genome shotgun (WGS) entry which is preliminary data.</text>
</comment>
<proteinExistence type="predicted"/>
<gene>
    <name evidence="1" type="ORF">MINT15_22320</name>
</gene>
<organism evidence="1 2">
    <name type="scientific">Saccharomonospora viridis</name>
    <dbReference type="NCBI Taxonomy" id="1852"/>
    <lineage>
        <taxon>Bacteria</taxon>
        <taxon>Bacillati</taxon>
        <taxon>Actinomycetota</taxon>
        <taxon>Actinomycetes</taxon>
        <taxon>Pseudonocardiales</taxon>
        <taxon>Pseudonocardiaceae</taxon>
        <taxon>Saccharomonospora</taxon>
    </lineage>
</organism>
<dbReference type="AlphaFoldDB" id="A0A837D8G1"/>
<evidence type="ECO:0000313" key="1">
    <source>
        <dbReference type="EMBL" id="KHF43927.1"/>
    </source>
</evidence>
<evidence type="ECO:0000313" key="2">
    <source>
        <dbReference type="Proteomes" id="UP000030848"/>
    </source>
</evidence>
<reference evidence="1 2" key="1">
    <citation type="submission" date="2014-10" db="EMBL/GenBank/DDBJ databases">
        <title>Genome sequence of Micropolyspora internatus JCM3315.</title>
        <authorList>
            <person name="Shin S.-K."/>
            <person name="Yi H."/>
        </authorList>
    </citation>
    <scope>NUCLEOTIDE SEQUENCE [LARGE SCALE GENOMIC DNA]</scope>
    <source>
        <strain evidence="1 2">JCM 3315</strain>
    </source>
</reference>
<protein>
    <submittedName>
        <fullName evidence="1">Uncharacterized protein</fullName>
    </submittedName>
</protein>
<dbReference type="Proteomes" id="UP000030848">
    <property type="component" value="Unassembled WGS sequence"/>
</dbReference>
<dbReference type="EMBL" id="JRZE01000004">
    <property type="protein sequence ID" value="KHF43927.1"/>
    <property type="molecule type" value="Genomic_DNA"/>
</dbReference>